<name>A0A2D4L3J3_9SAUR</name>
<sequence length="122" mass="14469">MTKFHCNKASRMCKMNNSLYIFIQFRAVHIWQLNKQISVPNQSNEGTDRCCSQYYSYKLSNFLPYLSCTFYPARHLISNAIFMLSASKCYWITHQKVLICYTEQNPYITANFENKNSRFLGF</sequence>
<dbReference type="EMBL" id="IACL01110470">
    <property type="protein sequence ID" value="LAB15519.1"/>
    <property type="molecule type" value="Transcribed_RNA"/>
</dbReference>
<dbReference type="AlphaFoldDB" id="A0A2D4L3J3"/>
<organism evidence="1">
    <name type="scientific">Micrurus paraensis</name>
    <dbReference type="NCBI Taxonomy" id="1970185"/>
    <lineage>
        <taxon>Eukaryota</taxon>
        <taxon>Metazoa</taxon>
        <taxon>Chordata</taxon>
        <taxon>Craniata</taxon>
        <taxon>Vertebrata</taxon>
        <taxon>Euteleostomi</taxon>
        <taxon>Lepidosauria</taxon>
        <taxon>Squamata</taxon>
        <taxon>Bifurcata</taxon>
        <taxon>Unidentata</taxon>
        <taxon>Episquamata</taxon>
        <taxon>Toxicofera</taxon>
        <taxon>Serpentes</taxon>
        <taxon>Colubroidea</taxon>
        <taxon>Elapidae</taxon>
        <taxon>Elapinae</taxon>
        <taxon>Micrurus</taxon>
    </lineage>
</organism>
<accession>A0A2D4L3J3</accession>
<reference evidence="1" key="1">
    <citation type="submission" date="2017-07" db="EMBL/GenBank/DDBJ databases">
        <authorList>
            <person name="Mikheyev A."/>
            <person name="Grau M."/>
        </authorList>
    </citation>
    <scope>NUCLEOTIDE SEQUENCE</scope>
    <source>
        <tissue evidence="1">Venom_gland</tissue>
    </source>
</reference>
<proteinExistence type="predicted"/>
<reference evidence="1" key="2">
    <citation type="submission" date="2017-11" db="EMBL/GenBank/DDBJ databases">
        <title>Coralsnake Venomics: Analyses of Venom Gland Transcriptomes and Proteomes of Six Brazilian Taxa.</title>
        <authorList>
            <person name="Aird S.D."/>
            <person name="Jorge da Silva N."/>
            <person name="Qiu L."/>
            <person name="Villar-Briones A."/>
            <person name="Aparecida-Saddi V."/>
            <person name="Campos-Telles M.P."/>
            <person name="Grau M."/>
            <person name="Mikheyev A.S."/>
        </authorList>
    </citation>
    <scope>NUCLEOTIDE SEQUENCE</scope>
    <source>
        <tissue evidence="1">Venom_gland</tissue>
    </source>
</reference>
<evidence type="ECO:0000313" key="1">
    <source>
        <dbReference type="EMBL" id="LAB15519.1"/>
    </source>
</evidence>
<protein>
    <submittedName>
        <fullName evidence="1">Uncharacterized protein</fullName>
    </submittedName>
</protein>